<proteinExistence type="inferred from homology"/>
<protein>
    <submittedName>
        <fullName evidence="8">Acetyl-CoA acetyltransferase</fullName>
        <ecNumber evidence="8">2.3.1.16</ecNumber>
    </submittedName>
</protein>
<dbReference type="InterPro" id="IPR002155">
    <property type="entry name" value="Thiolase"/>
</dbReference>
<dbReference type="PROSITE" id="PS00737">
    <property type="entry name" value="THIOLASE_2"/>
    <property type="match status" value="1"/>
</dbReference>
<feature type="active site" description="Acyl-thioester intermediate" evidence="4">
    <location>
        <position position="91"/>
    </location>
</feature>
<dbReference type="AlphaFoldDB" id="F6EWB8"/>
<dbReference type="SUPFAM" id="SSF53901">
    <property type="entry name" value="Thiolase-like"/>
    <property type="match status" value="2"/>
</dbReference>
<accession>F6EWB8</accession>
<name>F6EWB8_SPHCR</name>
<dbReference type="InterPro" id="IPR016039">
    <property type="entry name" value="Thiolase-like"/>
</dbReference>
<dbReference type="STRING" id="690566.Sphch_2144"/>
<keyword evidence="2 5" id="KW-0808">Transferase</keyword>
<evidence type="ECO:0000256" key="5">
    <source>
        <dbReference type="RuleBase" id="RU003557"/>
    </source>
</evidence>
<feature type="active site" description="Proton acceptor" evidence="4">
    <location>
        <position position="353"/>
    </location>
</feature>
<evidence type="ECO:0000259" key="7">
    <source>
        <dbReference type="Pfam" id="PF02803"/>
    </source>
</evidence>
<dbReference type="RefSeq" id="WP_013848056.1">
    <property type="nucleotide sequence ID" value="NC_015593.1"/>
</dbReference>
<evidence type="ECO:0000256" key="4">
    <source>
        <dbReference type="PIRSR" id="PIRSR000429-1"/>
    </source>
</evidence>
<evidence type="ECO:0000313" key="8">
    <source>
        <dbReference type="EMBL" id="AEG49812.1"/>
    </source>
</evidence>
<sequence length="397" mass="41777">MSRTAVIVDIVRTPMGRGKIGGALSHIHPVDLLGQTLKILCTRNQLDPARIDDVLIGCVTQVSEQANVARMSALAAGFPVQVPATTIDRKCGSSQQAVHFAGQAIVAGAYDIAIAGGVESMSRVPMGSNRLSPAGERMDDIGTIATARFPGMSSQGIAAEMIAARWEIDRESLDAYAARSHQLAAAARDSGSFDSEIVAVAGPDGTIIDRDESIRDVTTSEGLAQLKPVFRTDASVAEYPALSWSVTAGNASQITDGASAALIMEESVAVSLGLRPRARIVAYDVVGDDPVMMLTAPIPATRRILRKAGLDADMIDHYEVNEAFASIPLAWQKEMKVDPARLNPRGGAIALGHPLGCSGTRLMATMLNALEQTGGRFGLQTMCEAGGMANATLIERL</sequence>
<organism evidence="8 9">
    <name type="scientific">Sphingobium chlorophenolicum L-1</name>
    <dbReference type="NCBI Taxonomy" id="690566"/>
    <lineage>
        <taxon>Bacteria</taxon>
        <taxon>Pseudomonadati</taxon>
        <taxon>Pseudomonadota</taxon>
        <taxon>Alphaproteobacteria</taxon>
        <taxon>Sphingomonadales</taxon>
        <taxon>Sphingomonadaceae</taxon>
        <taxon>Sphingobium</taxon>
    </lineage>
</organism>
<dbReference type="Gene3D" id="3.40.47.10">
    <property type="match status" value="2"/>
</dbReference>
<evidence type="ECO:0000256" key="3">
    <source>
        <dbReference type="ARBA" id="ARBA00023315"/>
    </source>
</evidence>
<comment type="similarity">
    <text evidence="1 5">Belongs to the thiolase-like superfamily. Thiolase family.</text>
</comment>
<feature type="active site" description="Proton acceptor" evidence="4">
    <location>
        <position position="383"/>
    </location>
</feature>
<dbReference type="PANTHER" id="PTHR43365:SF1">
    <property type="entry name" value="ACETYL-COA C-ACYLTRANSFERASE"/>
    <property type="match status" value="1"/>
</dbReference>
<dbReference type="PANTHER" id="PTHR43365">
    <property type="entry name" value="BLR7806 PROTEIN"/>
    <property type="match status" value="1"/>
</dbReference>
<evidence type="ECO:0000256" key="1">
    <source>
        <dbReference type="ARBA" id="ARBA00010982"/>
    </source>
</evidence>
<dbReference type="Proteomes" id="UP000007150">
    <property type="component" value="Chromosome 1"/>
</dbReference>
<dbReference type="EMBL" id="CP002798">
    <property type="protein sequence ID" value="AEG49812.1"/>
    <property type="molecule type" value="Genomic_DNA"/>
</dbReference>
<dbReference type="Pfam" id="PF02803">
    <property type="entry name" value="Thiolase_C"/>
    <property type="match status" value="1"/>
</dbReference>
<dbReference type="KEGG" id="sch:Sphch_2144"/>
<dbReference type="EC" id="2.3.1.16" evidence="8"/>
<dbReference type="GO" id="GO:0003988">
    <property type="term" value="F:acetyl-CoA C-acyltransferase activity"/>
    <property type="evidence" value="ECO:0007669"/>
    <property type="project" value="UniProtKB-EC"/>
</dbReference>
<keyword evidence="3 5" id="KW-0012">Acyltransferase</keyword>
<evidence type="ECO:0000259" key="6">
    <source>
        <dbReference type="Pfam" id="PF00108"/>
    </source>
</evidence>
<dbReference type="PIRSF" id="PIRSF000429">
    <property type="entry name" value="Ac-CoA_Ac_transf"/>
    <property type="match status" value="1"/>
</dbReference>
<dbReference type="InterPro" id="IPR020613">
    <property type="entry name" value="Thiolase_CS"/>
</dbReference>
<reference evidence="8 9" key="1">
    <citation type="submission" date="2011-05" db="EMBL/GenBank/DDBJ databases">
        <title>Complete sequence of chromosome 1 of Sphingobium chlorophenolicum L-1.</title>
        <authorList>
            <consortium name="US DOE Joint Genome Institute"/>
            <person name="Lucas S."/>
            <person name="Han J."/>
            <person name="Lapidus A."/>
            <person name="Cheng J.-F."/>
            <person name="Goodwin L."/>
            <person name="Pitluck S."/>
            <person name="Peters L."/>
            <person name="Daligault H."/>
            <person name="Han C."/>
            <person name="Tapia R."/>
            <person name="Land M."/>
            <person name="Hauser L."/>
            <person name="Kyrpides N."/>
            <person name="Ivanova N."/>
            <person name="Pagani I."/>
            <person name="Turner P."/>
            <person name="Copley S."/>
            <person name="Woyke T."/>
        </authorList>
    </citation>
    <scope>NUCLEOTIDE SEQUENCE [LARGE SCALE GENOMIC DNA]</scope>
    <source>
        <strain evidence="8 9">L-1</strain>
    </source>
</reference>
<evidence type="ECO:0000256" key="2">
    <source>
        <dbReference type="ARBA" id="ARBA00022679"/>
    </source>
</evidence>
<dbReference type="Pfam" id="PF00108">
    <property type="entry name" value="Thiolase_N"/>
    <property type="match status" value="1"/>
</dbReference>
<keyword evidence="9" id="KW-1185">Reference proteome</keyword>
<dbReference type="NCBIfam" id="TIGR01930">
    <property type="entry name" value="AcCoA-C-Actrans"/>
    <property type="match status" value="1"/>
</dbReference>
<dbReference type="InterPro" id="IPR020617">
    <property type="entry name" value="Thiolase_C"/>
</dbReference>
<evidence type="ECO:0000313" key="9">
    <source>
        <dbReference type="Proteomes" id="UP000007150"/>
    </source>
</evidence>
<gene>
    <name evidence="8" type="ORF">Sphch_2144</name>
</gene>
<dbReference type="CDD" id="cd00751">
    <property type="entry name" value="thiolase"/>
    <property type="match status" value="1"/>
</dbReference>
<feature type="domain" description="Thiolase N-terminal" evidence="6">
    <location>
        <begin position="6"/>
        <end position="267"/>
    </location>
</feature>
<dbReference type="InterPro" id="IPR020616">
    <property type="entry name" value="Thiolase_N"/>
</dbReference>
<dbReference type="HOGENOM" id="CLU_031026_2_3_5"/>
<feature type="domain" description="Thiolase C-terminal" evidence="7">
    <location>
        <begin position="275"/>
        <end position="396"/>
    </location>
</feature>